<evidence type="ECO:0000256" key="1">
    <source>
        <dbReference type="SAM" id="SignalP"/>
    </source>
</evidence>
<keyword evidence="1" id="KW-0732">Signal</keyword>
<feature type="chain" id="PRO_5034568719" evidence="1">
    <location>
        <begin position="23"/>
        <end position="123"/>
    </location>
</feature>
<reference evidence="2 3" key="1">
    <citation type="submission" date="2020-07" db="EMBL/GenBank/DDBJ databases">
        <title>Comparative genomics of pyrophilous fungi reveals a link between fire events and developmental genes.</title>
        <authorList>
            <consortium name="DOE Joint Genome Institute"/>
            <person name="Steindorff A.S."/>
            <person name="Carver A."/>
            <person name="Calhoun S."/>
            <person name="Stillman K."/>
            <person name="Liu H."/>
            <person name="Lipzen A."/>
            <person name="Pangilinan J."/>
            <person name="Labutti K."/>
            <person name="Bruns T.D."/>
            <person name="Grigoriev I.V."/>
        </authorList>
    </citation>
    <scope>NUCLEOTIDE SEQUENCE [LARGE SCALE GENOMIC DNA]</scope>
    <source>
        <strain evidence="2 3">CBS 144469</strain>
    </source>
</reference>
<dbReference type="EMBL" id="JACGCI010000063">
    <property type="protein sequence ID" value="KAF6749404.1"/>
    <property type="molecule type" value="Genomic_DNA"/>
</dbReference>
<evidence type="ECO:0000313" key="3">
    <source>
        <dbReference type="Proteomes" id="UP000521943"/>
    </source>
</evidence>
<name>A0A8H6M137_9AGAR</name>
<dbReference type="AlphaFoldDB" id="A0A8H6M137"/>
<sequence length="123" mass="13972">MRLSFFATILPIVLSLASLTAARGYDSGLSYEARNYVDELATREILSELTTRELMDELSDRLERRETKVICAWCLTDWGKRSAENFKGMADDRVPPPYLYRTSLSHNAGAVACVFKYGEEPRL</sequence>
<proteinExistence type="predicted"/>
<accession>A0A8H6M137</accession>
<comment type="caution">
    <text evidence="2">The sequence shown here is derived from an EMBL/GenBank/DDBJ whole genome shotgun (WGS) entry which is preliminary data.</text>
</comment>
<organism evidence="2 3">
    <name type="scientific">Ephemerocybe angulata</name>
    <dbReference type="NCBI Taxonomy" id="980116"/>
    <lineage>
        <taxon>Eukaryota</taxon>
        <taxon>Fungi</taxon>
        <taxon>Dikarya</taxon>
        <taxon>Basidiomycota</taxon>
        <taxon>Agaricomycotina</taxon>
        <taxon>Agaricomycetes</taxon>
        <taxon>Agaricomycetidae</taxon>
        <taxon>Agaricales</taxon>
        <taxon>Agaricineae</taxon>
        <taxon>Psathyrellaceae</taxon>
        <taxon>Ephemerocybe</taxon>
    </lineage>
</organism>
<keyword evidence="3" id="KW-1185">Reference proteome</keyword>
<feature type="signal peptide" evidence="1">
    <location>
        <begin position="1"/>
        <end position="22"/>
    </location>
</feature>
<gene>
    <name evidence="2" type="ORF">DFP72DRAFT_852551</name>
</gene>
<dbReference type="Proteomes" id="UP000521943">
    <property type="component" value="Unassembled WGS sequence"/>
</dbReference>
<protein>
    <submittedName>
        <fullName evidence="2">Uncharacterized protein</fullName>
    </submittedName>
</protein>
<evidence type="ECO:0000313" key="2">
    <source>
        <dbReference type="EMBL" id="KAF6749404.1"/>
    </source>
</evidence>